<evidence type="ECO:0000313" key="1">
    <source>
        <dbReference type="EMBL" id="KAH7922207.1"/>
    </source>
</evidence>
<accession>A0ACB8B963</accession>
<dbReference type="Proteomes" id="UP000790709">
    <property type="component" value="Unassembled WGS sequence"/>
</dbReference>
<sequence>MAHRLDNFGVGDAYRVLDVIGEGAYGIVCSAIHVASQHKVAIKRIAPFDHSMFCLRTLREIKLLRHFHHENIIAILDILLPASFDDFKEVYLVQELMETDLHRVIRTQQLSDDHCQYFIYQTLRALKALHSADILHRDLKPSNLLLNANCDLKLCDFGLARSARPPPNVANDSSTFMTEYVATRWYRAPEVMLTFKEYTRAIDMWSVGCVLAEMLSGKPLFPGRDYHDQLSIILDILGTPSIDDFYAISSSRSREYIRALPFRKNRPFAQLFPQANPLAIDFLEKCLTFSPKRRITVGEALQHPYFEPYHDAEDEPVADPIDPSFFDFDNGDPLEKEELKVLIYKEITTPRQSPFLLSSTTGGG</sequence>
<organism evidence="1 2">
    <name type="scientific">Leucogyrophana mollusca</name>
    <dbReference type="NCBI Taxonomy" id="85980"/>
    <lineage>
        <taxon>Eukaryota</taxon>
        <taxon>Fungi</taxon>
        <taxon>Dikarya</taxon>
        <taxon>Basidiomycota</taxon>
        <taxon>Agaricomycotina</taxon>
        <taxon>Agaricomycetes</taxon>
        <taxon>Agaricomycetidae</taxon>
        <taxon>Boletales</taxon>
        <taxon>Boletales incertae sedis</taxon>
        <taxon>Leucogyrophana</taxon>
    </lineage>
</organism>
<name>A0ACB8B963_9AGAM</name>
<evidence type="ECO:0000313" key="2">
    <source>
        <dbReference type="Proteomes" id="UP000790709"/>
    </source>
</evidence>
<proteinExistence type="predicted"/>
<dbReference type="EMBL" id="MU266494">
    <property type="protein sequence ID" value="KAH7922207.1"/>
    <property type="molecule type" value="Genomic_DNA"/>
</dbReference>
<reference evidence="1" key="1">
    <citation type="journal article" date="2021" name="New Phytol.">
        <title>Evolutionary innovations through gain and loss of genes in the ectomycorrhizal Boletales.</title>
        <authorList>
            <person name="Wu G."/>
            <person name="Miyauchi S."/>
            <person name="Morin E."/>
            <person name="Kuo A."/>
            <person name="Drula E."/>
            <person name="Varga T."/>
            <person name="Kohler A."/>
            <person name="Feng B."/>
            <person name="Cao Y."/>
            <person name="Lipzen A."/>
            <person name="Daum C."/>
            <person name="Hundley H."/>
            <person name="Pangilinan J."/>
            <person name="Johnson J."/>
            <person name="Barry K."/>
            <person name="LaButti K."/>
            <person name="Ng V."/>
            <person name="Ahrendt S."/>
            <person name="Min B."/>
            <person name="Choi I.G."/>
            <person name="Park H."/>
            <person name="Plett J.M."/>
            <person name="Magnuson J."/>
            <person name="Spatafora J.W."/>
            <person name="Nagy L.G."/>
            <person name="Henrissat B."/>
            <person name="Grigoriev I.V."/>
            <person name="Yang Z.L."/>
            <person name="Xu J."/>
            <person name="Martin F.M."/>
        </authorList>
    </citation>
    <scope>NUCLEOTIDE SEQUENCE</scope>
    <source>
        <strain evidence="1">KUC20120723A-06</strain>
    </source>
</reference>
<keyword evidence="2" id="KW-1185">Reference proteome</keyword>
<protein>
    <submittedName>
        <fullName evidence="1">Mitogen activated protein kinase-like protein</fullName>
    </submittedName>
</protein>
<comment type="caution">
    <text evidence="1">The sequence shown here is derived from an EMBL/GenBank/DDBJ whole genome shotgun (WGS) entry which is preliminary data.</text>
</comment>
<gene>
    <name evidence="1" type="ORF">BV22DRAFT_1037793</name>
</gene>